<proteinExistence type="predicted"/>
<accession>A0A431U8T2</accession>
<protein>
    <submittedName>
        <fullName evidence="1">Lycopene cyclase</fullName>
    </submittedName>
</protein>
<dbReference type="RefSeq" id="WP_126691661.1">
    <property type="nucleotide sequence ID" value="NZ_RXOF01000001.1"/>
</dbReference>
<sequence length="387" mass="45140">MEHYDIIIAGGGMAGLSLAFYLSRSPLRSRSILLVDRERKEKNDRTWCYWERGDGPFEAIVYRKWRAIDFYGTSFSGSLDLGDYQYKMLRGIDFYRFMHEELQKLPNLDVRFGEITHLEDLEQGGMVVVGGKPIVAPVVFDSTYRLPQSTPRTHNLLQHFKGWVITTERDCFDPNRPRVMDFRVEQQEDCRFLYVLPFNKRQALVEYTIFNEQVLASEAYEDSLRQYIDRFLEAGSYRIEETEFGIIPMSDVAVSENPSQHIVRIGTSGGYTKPSTGYTFQRTQRYLQELVASMETTNQVPVRKQPGFPKWFKQALDSVLLNVLQNKRHPADDVFTKLFQRNPPERVFRFMDEDTSFLEDLQIVNSMPKGPFAMAVFDLIRQRALHL</sequence>
<comment type="caution">
    <text evidence="1">The sequence shown here is derived from an EMBL/GenBank/DDBJ whole genome shotgun (WGS) entry which is preliminary data.</text>
</comment>
<reference evidence="1 2" key="1">
    <citation type="submission" date="2018-12" db="EMBL/GenBank/DDBJ databases">
        <title>Hymenobacter gummosus sp. nov., isolated from a spring.</title>
        <authorList>
            <person name="Nie L."/>
        </authorList>
    </citation>
    <scope>NUCLEOTIDE SEQUENCE [LARGE SCALE GENOMIC DNA]</scope>
    <source>
        <strain evidence="1 2">KCTC 52166</strain>
    </source>
</reference>
<name>A0A431U8T2_9BACT</name>
<organism evidence="1 2">
    <name type="scientific">Hymenobacter gummosus</name>
    <dbReference type="NCBI Taxonomy" id="1776032"/>
    <lineage>
        <taxon>Bacteria</taxon>
        <taxon>Pseudomonadati</taxon>
        <taxon>Bacteroidota</taxon>
        <taxon>Cytophagia</taxon>
        <taxon>Cytophagales</taxon>
        <taxon>Hymenobacteraceae</taxon>
        <taxon>Hymenobacter</taxon>
    </lineage>
</organism>
<dbReference type="AlphaFoldDB" id="A0A431U8T2"/>
<dbReference type="InterPro" id="IPR036188">
    <property type="entry name" value="FAD/NAD-bd_sf"/>
</dbReference>
<dbReference type="SUPFAM" id="SSF51905">
    <property type="entry name" value="FAD/NAD(P)-binding domain"/>
    <property type="match status" value="1"/>
</dbReference>
<dbReference type="Gene3D" id="3.50.50.60">
    <property type="entry name" value="FAD/NAD(P)-binding domain"/>
    <property type="match status" value="1"/>
</dbReference>
<evidence type="ECO:0000313" key="2">
    <source>
        <dbReference type="Proteomes" id="UP000282184"/>
    </source>
</evidence>
<dbReference type="OrthoDB" id="24355at2"/>
<keyword evidence="2" id="KW-1185">Reference proteome</keyword>
<dbReference type="Pfam" id="PF05834">
    <property type="entry name" value="Lycopene_cycl"/>
    <property type="match status" value="1"/>
</dbReference>
<dbReference type="Proteomes" id="UP000282184">
    <property type="component" value="Unassembled WGS sequence"/>
</dbReference>
<gene>
    <name evidence="1" type="ORF">EJV47_03095</name>
</gene>
<dbReference type="EMBL" id="RXOF01000001">
    <property type="protein sequence ID" value="RTQ53734.1"/>
    <property type="molecule type" value="Genomic_DNA"/>
</dbReference>
<evidence type="ECO:0000313" key="1">
    <source>
        <dbReference type="EMBL" id="RTQ53734.1"/>
    </source>
</evidence>